<keyword evidence="6" id="KW-0456">Lyase</keyword>
<dbReference type="GO" id="GO:0016829">
    <property type="term" value="F:lyase activity"/>
    <property type="evidence" value="ECO:0007669"/>
    <property type="project" value="UniProtKB-KW"/>
</dbReference>
<dbReference type="Proteomes" id="UP000284676">
    <property type="component" value="Unassembled WGS sequence"/>
</dbReference>
<evidence type="ECO:0000256" key="4">
    <source>
        <dbReference type="ARBA" id="ARBA00023004"/>
    </source>
</evidence>
<organism evidence="8 9">
    <name type="scientific">Fusobacterium mortiferum</name>
    <dbReference type="NCBI Taxonomy" id="850"/>
    <lineage>
        <taxon>Bacteria</taxon>
        <taxon>Fusobacteriati</taxon>
        <taxon>Fusobacteriota</taxon>
        <taxon>Fusobacteriia</taxon>
        <taxon>Fusobacteriales</taxon>
        <taxon>Fusobacteriaceae</taxon>
        <taxon>Fusobacterium</taxon>
    </lineage>
</organism>
<evidence type="ECO:0000256" key="6">
    <source>
        <dbReference type="ARBA" id="ARBA00023239"/>
    </source>
</evidence>
<dbReference type="PANTHER" id="PTHR30389">
    <property type="entry name" value="FUMARATE HYDRATASE-RELATED"/>
    <property type="match status" value="1"/>
</dbReference>
<reference evidence="8 9" key="1">
    <citation type="submission" date="2018-08" db="EMBL/GenBank/DDBJ databases">
        <title>A genome reference for cultivated species of the human gut microbiota.</title>
        <authorList>
            <person name="Zou Y."/>
            <person name="Xue W."/>
            <person name="Luo G."/>
        </authorList>
    </citation>
    <scope>NUCLEOTIDE SEQUENCE [LARGE SCALE GENOMIC DNA]</scope>
    <source>
        <strain evidence="8 9">AM25-1</strain>
    </source>
</reference>
<evidence type="ECO:0000256" key="1">
    <source>
        <dbReference type="ARBA" id="ARBA00008876"/>
    </source>
</evidence>
<gene>
    <name evidence="8" type="ORF">DW663_00135</name>
</gene>
<dbReference type="AlphaFoldDB" id="A0A414Q212"/>
<comment type="caution">
    <text evidence="8">The sequence shown here is derived from an EMBL/GenBank/DDBJ whole genome shotgun (WGS) entry which is preliminary data.</text>
</comment>
<dbReference type="NCBIfam" id="TIGR00722">
    <property type="entry name" value="ttdA_fumA_fumB"/>
    <property type="match status" value="1"/>
</dbReference>
<dbReference type="GO" id="GO:0051539">
    <property type="term" value="F:4 iron, 4 sulfur cluster binding"/>
    <property type="evidence" value="ECO:0007669"/>
    <property type="project" value="UniProtKB-KW"/>
</dbReference>
<dbReference type="PANTHER" id="PTHR30389:SF17">
    <property type="entry name" value="L(+)-TARTRATE DEHYDRATASE SUBUNIT ALPHA-RELATED"/>
    <property type="match status" value="1"/>
</dbReference>
<protein>
    <submittedName>
        <fullName evidence="8">Fumarate hydratase</fullName>
    </submittedName>
</protein>
<name>A0A414Q212_FUSMR</name>
<accession>A0A414Q212</accession>
<sequence>MKELDLRKVTDEVERMCIEGNYFIGKEVLDKIKEAYAKEESEVGKNILGQIIENDEIAMNEQVPMCQDTGIVVVFLEIGTEVKINGDIYEAVNEGVRRGYEKGYLRKSVVRHPLDRVNTKDNSPAIIHTKLVANSDKVKIIVAPKGGGSENMSALKMLKPSDGVEGIKKLVVETVKNAGGNPCPPIIVGVGIGGNFEKAAILAKEAVLRDINDVTPDPIARNLEAELLELINKTGVGPLGLGGLTTALAVKVNTYPCHIAALPVAININCHAARHKEVEL</sequence>
<evidence type="ECO:0000313" key="9">
    <source>
        <dbReference type="Proteomes" id="UP000284676"/>
    </source>
</evidence>
<keyword evidence="5" id="KW-0411">Iron-sulfur</keyword>
<keyword evidence="2" id="KW-0004">4Fe-4S</keyword>
<dbReference type="NCBIfam" id="NF004885">
    <property type="entry name" value="PRK06246.1"/>
    <property type="match status" value="1"/>
</dbReference>
<evidence type="ECO:0000256" key="2">
    <source>
        <dbReference type="ARBA" id="ARBA00022485"/>
    </source>
</evidence>
<dbReference type="InterPro" id="IPR051208">
    <property type="entry name" value="Class-I_Fumarase/Tartrate_DH"/>
</dbReference>
<evidence type="ECO:0000256" key="3">
    <source>
        <dbReference type="ARBA" id="ARBA00022723"/>
    </source>
</evidence>
<comment type="similarity">
    <text evidence="1">Belongs to the class-I fumarase family.</text>
</comment>
<keyword evidence="3" id="KW-0479">Metal-binding</keyword>
<dbReference type="InterPro" id="IPR004646">
    <property type="entry name" value="Fe-S_hydro-lyase_TtdA-typ_cat"/>
</dbReference>
<dbReference type="GO" id="GO:0046872">
    <property type="term" value="F:metal ion binding"/>
    <property type="evidence" value="ECO:0007669"/>
    <property type="project" value="UniProtKB-KW"/>
</dbReference>
<dbReference type="RefSeq" id="WP_118233824.1">
    <property type="nucleotide sequence ID" value="NZ_CAEUHP010000001.1"/>
</dbReference>
<dbReference type="EMBL" id="QRHL01000001">
    <property type="protein sequence ID" value="RHF74835.1"/>
    <property type="molecule type" value="Genomic_DNA"/>
</dbReference>
<proteinExistence type="inferred from homology"/>
<evidence type="ECO:0000313" key="8">
    <source>
        <dbReference type="EMBL" id="RHF74835.1"/>
    </source>
</evidence>
<evidence type="ECO:0000259" key="7">
    <source>
        <dbReference type="Pfam" id="PF05681"/>
    </source>
</evidence>
<evidence type="ECO:0000256" key="5">
    <source>
        <dbReference type="ARBA" id="ARBA00023014"/>
    </source>
</evidence>
<keyword evidence="4" id="KW-0408">Iron</keyword>
<feature type="domain" description="Fe-S hydro-lyase tartrate dehydratase alpha-type catalytic" evidence="7">
    <location>
        <begin position="11"/>
        <end position="278"/>
    </location>
</feature>
<dbReference type="Pfam" id="PF05681">
    <property type="entry name" value="Fumerase"/>
    <property type="match status" value="1"/>
</dbReference>